<name>A0ABV4CC44_9MYCO</name>
<dbReference type="EMBL" id="JBGEDP010000003">
    <property type="protein sequence ID" value="MEY8019051.1"/>
    <property type="molecule type" value="Genomic_DNA"/>
</dbReference>
<evidence type="ECO:0000313" key="1">
    <source>
        <dbReference type="EMBL" id="MEY8019051.1"/>
    </source>
</evidence>
<accession>A0ABV4CC44</accession>
<gene>
    <name evidence="1" type="ORF">AB8998_30840</name>
</gene>
<protein>
    <submittedName>
        <fullName evidence="1">Uncharacterized protein</fullName>
    </submittedName>
</protein>
<comment type="caution">
    <text evidence="1">The sequence shown here is derived from an EMBL/GenBank/DDBJ whole genome shotgun (WGS) entry which is preliminary data.</text>
</comment>
<dbReference type="Proteomes" id="UP001564760">
    <property type="component" value="Unassembled WGS sequence"/>
</dbReference>
<organism evidence="1 2">
    <name type="scientific">Mycobacterium servetii</name>
    <dbReference type="NCBI Taxonomy" id="3237418"/>
    <lineage>
        <taxon>Bacteria</taxon>
        <taxon>Bacillati</taxon>
        <taxon>Actinomycetota</taxon>
        <taxon>Actinomycetes</taxon>
        <taxon>Mycobacteriales</taxon>
        <taxon>Mycobacteriaceae</taxon>
        <taxon>Mycobacterium</taxon>
    </lineage>
</organism>
<reference evidence="1 2" key="1">
    <citation type="submission" date="2024-08" db="EMBL/GenBank/DDBJ databases">
        <title>Mycobacterium servetensis sp. nov., a novel rapid-growing mycobacterial species recovered from a human patient in Zaragoza, Spain.</title>
        <authorList>
            <person name="Tristancho-Baro A.I."/>
            <person name="Buenestado-Serrano S."/>
            <person name="Garcia De Viedma D."/>
            <person name="Milagro-Beamonte A."/>
            <person name="Burillo N."/>
            <person name="Sanz S."/>
            <person name="Lopez-Calleja A.I."/>
            <person name="Penas-Utrilla D."/>
            <person name="Guardingo M."/>
            <person name="Garcia M.J."/>
            <person name="Vinuelas-Bayon J."/>
        </authorList>
    </citation>
    <scope>NUCLEOTIDE SEQUENCE [LARGE SCALE GENOMIC DNA]</scope>
    <source>
        <strain evidence="2">HUMS_12744610</strain>
    </source>
</reference>
<proteinExistence type="predicted"/>
<dbReference type="RefSeq" id="WP_369742082.1">
    <property type="nucleotide sequence ID" value="NZ_JBGEDP010000003.1"/>
</dbReference>
<evidence type="ECO:0000313" key="2">
    <source>
        <dbReference type="Proteomes" id="UP001564760"/>
    </source>
</evidence>
<sequence>MSEKEPHRIRVPMHAATVPSGHTTIAVENAITLARAVLDSAPAPFSPKLRRTLSEVVYRCAVVPEAYENPEWLALRDQVLPPGVNPLLDLLGQVLPQVAALAKAEPNPVIDQALAELGDLPEKLLASCRGEPVPAALQRIYLVTVREILRRVLDRPR</sequence>
<keyword evidence="2" id="KW-1185">Reference proteome</keyword>